<dbReference type="Pfam" id="PF00440">
    <property type="entry name" value="TetR_N"/>
    <property type="match status" value="1"/>
</dbReference>
<dbReference type="SUPFAM" id="SSF46689">
    <property type="entry name" value="Homeodomain-like"/>
    <property type="match status" value="1"/>
</dbReference>
<dbReference type="Proteomes" id="UP000198948">
    <property type="component" value="Unassembled WGS sequence"/>
</dbReference>
<dbReference type="EMBL" id="FOHA01000009">
    <property type="protein sequence ID" value="SER88607.1"/>
    <property type="molecule type" value="Genomic_DNA"/>
</dbReference>
<feature type="domain" description="HTH tetR-type" evidence="3">
    <location>
        <begin position="10"/>
        <end position="70"/>
    </location>
</feature>
<evidence type="ECO:0000256" key="2">
    <source>
        <dbReference type="PROSITE-ProRule" id="PRU00335"/>
    </source>
</evidence>
<dbReference type="STRING" id="142588.SAMN04488559_10955"/>
<proteinExistence type="predicted"/>
<keyword evidence="5" id="KW-1185">Reference proteome</keyword>
<dbReference type="PRINTS" id="PR00455">
    <property type="entry name" value="HTHTETR"/>
</dbReference>
<gene>
    <name evidence="4" type="ORF">SAMN04488559_10955</name>
</gene>
<dbReference type="AlphaFoldDB" id="A0A1H9SUR0"/>
<evidence type="ECO:0000259" key="3">
    <source>
        <dbReference type="PROSITE" id="PS50977"/>
    </source>
</evidence>
<evidence type="ECO:0000256" key="1">
    <source>
        <dbReference type="ARBA" id="ARBA00023125"/>
    </source>
</evidence>
<protein>
    <submittedName>
        <fullName evidence="4">DNA-binding transcriptional regulator, AcrR family</fullName>
    </submittedName>
</protein>
<dbReference type="InterPro" id="IPR050624">
    <property type="entry name" value="HTH-type_Tx_Regulator"/>
</dbReference>
<dbReference type="PANTHER" id="PTHR43479:SF11">
    <property type="entry name" value="ACREF_ENVCD OPERON REPRESSOR-RELATED"/>
    <property type="match status" value="1"/>
</dbReference>
<dbReference type="OrthoDB" id="9780939at2"/>
<reference evidence="4 5" key="1">
    <citation type="submission" date="2016-10" db="EMBL/GenBank/DDBJ databases">
        <authorList>
            <person name="de Groot N.N."/>
        </authorList>
    </citation>
    <scope>NUCLEOTIDE SEQUENCE [LARGE SCALE GENOMIC DNA]</scope>
    <source>
        <strain evidence="4 5">DSM 13760</strain>
    </source>
</reference>
<accession>A0A1H9SUR0</accession>
<dbReference type="GO" id="GO:0003677">
    <property type="term" value="F:DNA binding"/>
    <property type="evidence" value="ECO:0007669"/>
    <property type="project" value="UniProtKB-UniRule"/>
</dbReference>
<dbReference type="Gene3D" id="1.10.357.10">
    <property type="entry name" value="Tetracycline Repressor, domain 2"/>
    <property type="match status" value="1"/>
</dbReference>
<evidence type="ECO:0000313" key="5">
    <source>
        <dbReference type="Proteomes" id="UP000198948"/>
    </source>
</evidence>
<organism evidence="4 5">
    <name type="scientific">Isobaculum melis</name>
    <dbReference type="NCBI Taxonomy" id="142588"/>
    <lineage>
        <taxon>Bacteria</taxon>
        <taxon>Bacillati</taxon>
        <taxon>Bacillota</taxon>
        <taxon>Bacilli</taxon>
        <taxon>Lactobacillales</taxon>
        <taxon>Carnobacteriaceae</taxon>
        <taxon>Isobaculum</taxon>
    </lineage>
</organism>
<evidence type="ECO:0000313" key="4">
    <source>
        <dbReference type="EMBL" id="SER88607.1"/>
    </source>
</evidence>
<feature type="DNA-binding region" description="H-T-H motif" evidence="2">
    <location>
        <begin position="33"/>
        <end position="52"/>
    </location>
</feature>
<dbReference type="InterPro" id="IPR001647">
    <property type="entry name" value="HTH_TetR"/>
</dbReference>
<dbReference type="RefSeq" id="WP_092652243.1">
    <property type="nucleotide sequence ID" value="NZ_FOHA01000009.1"/>
</dbReference>
<name>A0A1H9SUR0_9LACT</name>
<dbReference type="PROSITE" id="PS50977">
    <property type="entry name" value="HTH_TETR_2"/>
    <property type="match status" value="1"/>
</dbReference>
<sequence length="209" mass="24560">MEKKKSNKGQETKEKILMAATNLFSDGTYDRVSMKEIAANAGVKPASIYNYFASKEELLTAIICYYAEVLEELLHFNRIDDLMIRYKNPIEILRKMVYLESEEERILAQKCFHVVFRIQYVYPGKMNELSSFTFFQYYQYGLKQLADRGDVSPNVDFYADLLYRVVSMQGFELFYPNKSPNEAVMYSFDETIEKMLSIFLTEQGEKWSQ</sequence>
<dbReference type="PANTHER" id="PTHR43479">
    <property type="entry name" value="ACREF/ENVCD OPERON REPRESSOR-RELATED"/>
    <property type="match status" value="1"/>
</dbReference>
<keyword evidence="1 2" id="KW-0238">DNA-binding</keyword>
<dbReference type="InterPro" id="IPR009057">
    <property type="entry name" value="Homeodomain-like_sf"/>
</dbReference>